<gene>
    <name evidence="1" type="ORF">Cgig2_016776</name>
</gene>
<protein>
    <submittedName>
        <fullName evidence="1">Uncharacterized protein</fullName>
    </submittedName>
</protein>
<evidence type="ECO:0000313" key="1">
    <source>
        <dbReference type="EMBL" id="KAJ8431217.1"/>
    </source>
</evidence>
<dbReference type="Proteomes" id="UP001153076">
    <property type="component" value="Unassembled WGS sequence"/>
</dbReference>
<proteinExistence type="predicted"/>
<reference evidence="1" key="1">
    <citation type="submission" date="2022-04" db="EMBL/GenBank/DDBJ databases">
        <title>Carnegiea gigantea Genome sequencing and assembly v2.</title>
        <authorList>
            <person name="Copetti D."/>
            <person name="Sanderson M.J."/>
            <person name="Burquez A."/>
            <person name="Wojciechowski M.F."/>
        </authorList>
    </citation>
    <scope>NUCLEOTIDE SEQUENCE</scope>
    <source>
        <strain evidence="1">SGP5-SGP5p</strain>
        <tissue evidence="1">Aerial part</tissue>
    </source>
</reference>
<dbReference type="EMBL" id="JAKOGI010000707">
    <property type="protein sequence ID" value="KAJ8431217.1"/>
    <property type="molecule type" value="Genomic_DNA"/>
</dbReference>
<evidence type="ECO:0000313" key="2">
    <source>
        <dbReference type="Proteomes" id="UP001153076"/>
    </source>
</evidence>
<name>A0A9Q1Q6T2_9CARY</name>
<dbReference type="AlphaFoldDB" id="A0A9Q1Q6T2"/>
<organism evidence="1 2">
    <name type="scientific">Carnegiea gigantea</name>
    <dbReference type="NCBI Taxonomy" id="171969"/>
    <lineage>
        <taxon>Eukaryota</taxon>
        <taxon>Viridiplantae</taxon>
        <taxon>Streptophyta</taxon>
        <taxon>Embryophyta</taxon>
        <taxon>Tracheophyta</taxon>
        <taxon>Spermatophyta</taxon>
        <taxon>Magnoliopsida</taxon>
        <taxon>eudicotyledons</taxon>
        <taxon>Gunneridae</taxon>
        <taxon>Pentapetalae</taxon>
        <taxon>Caryophyllales</taxon>
        <taxon>Cactineae</taxon>
        <taxon>Cactaceae</taxon>
        <taxon>Cactoideae</taxon>
        <taxon>Echinocereeae</taxon>
        <taxon>Carnegiea</taxon>
    </lineage>
</organism>
<accession>A0A9Q1Q6T2</accession>
<sequence length="228" mass="26475">MALCKPLSNHVQNVTIKENLQWQDPMIQLSVMSSLVKRTNTTISSPTYNDEQVCLGDSKDRHTTANTVGYITMQYSNLDQHKVKGKNENGAQNIKKEELHKFNAYDEAHRLWINKETIALMAVADNHLENSTVDVWSIIMNNNQLSRQKRSSNRFYSTTYELYEIIYFETQRTNLLNLNKADLLSFSILNDMCSANHMSIKFCAFVHLDDNICLHHSFIILHDFTYFD</sequence>
<comment type="caution">
    <text evidence="1">The sequence shown here is derived from an EMBL/GenBank/DDBJ whole genome shotgun (WGS) entry which is preliminary data.</text>
</comment>
<keyword evidence="2" id="KW-1185">Reference proteome</keyword>